<dbReference type="OrthoDB" id="10296360at2759"/>
<dbReference type="AlphaFoldDB" id="A0A9W7BWU0"/>
<sequence>MKPPTTNLVGECSYWPIHQQLTFIPPFDYDKPLLQDFTVDHLERVLPHHSLEEILIDAEGEDKGMAFILGCYYAD</sequence>
<proteinExistence type="predicted"/>
<accession>A0A9W7BWU0</accession>
<gene>
    <name evidence="1" type="ORF">TrLO_g14231</name>
</gene>
<comment type="caution">
    <text evidence="1">The sequence shown here is derived from an EMBL/GenBank/DDBJ whole genome shotgun (WGS) entry which is preliminary data.</text>
</comment>
<organism evidence="1 2">
    <name type="scientific">Triparma laevis f. longispina</name>
    <dbReference type="NCBI Taxonomy" id="1714387"/>
    <lineage>
        <taxon>Eukaryota</taxon>
        <taxon>Sar</taxon>
        <taxon>Stramenopiles</taxon>
        <taxon>Ochrophyta</taxon>
        <taxon>Bolidophyceae</taxon>
        <taxon>Parmales</taxon>
        <taxon>Triparmaceae</taxon>
        <taxon>Triparma</taxon>
    </lineage>
</organism>
<dbReference type="EMBL" id="BRXW01000001">
    <property type="protein sequence ID" value="GMH98951.1"/>
    <property type="molecule type" value="Genomic_DNA"/>
</dbReference>
<dbReference type="Proteomes" id="UP001165122">
    <property type="component" value="Unassembled WGS sequence"/>
</dbReference>
<protein>
    <submittedName>
        <fullName evidence="1">Uncharacterized protein</fullName>
    </submittedName>
</protein>
<reference evidence="2" key="1">
    <citation type="journal article" date="2023" name="Commun. Biol.">
        <title>Genome analysis of Parmales, the sister group of diatoms, reveals the evolutionary specialization of diatoms from phago-mixotrophs to photoautotrophs.</title>
        <authorList>
            <person name="Ban H."/>
            <person name="Sato S."/>
            <person name="Yoshikawa S."/>
            <person name="Yamada K."/>
            <person name="Nakamura Y."/>
            <person name="Ichinomiya M."/>
            <person name="Sato N."/>
            <person name="Blanc-Mathieu R."/>
            <person name="Endo H."/>
            <person name="Kuwata A."/>
            <person name="Ogata H."/>
        </authorList>
    </citation>
    <scope>NUCLEOTIDE SEQUENCE [LARGE SCALE GENOMIC DNA]</scope>
    <source>
        <strain evidence="2">NIES 3700</strain>
    </source>
</reference>
<name>A0A9W7BWU0_9STRA</name>
<evidence type="ECO:0000313" key="1">
    <source>
        <dbReference type="EMBL" id="GMH98951.1"/>
    </source>
</evidence>
<keyword evidence="2" id="KW-1185">Reference proteome</keyword>
<evidence type="ECO:0000313" key="2">
    <source>
        <dbReference type="Proteomes" id="UP001165122"/>
    </source>
</evidence>